<name>A0A1X7AE79_9GAMM</name>
<gene>
    <name evidence="3" type="primary">glpQ</name>
    <name evidence="3" type="ORF">EHSB41UT_00037</name>
</gene>
<dbReference type="Pfam" id="PF03009">
    <property type="entry name" value="GDPD"/>
    <property type="match status" value="1"/>
</dbReference>
<dbReference type="CDD" id="cd08561">
    <property type="entry name" value="GDPD_cytoplasmic_ScUgpQ2_like"/>
    <property type="match status" value="1"/>
</dbReference>
<dbReference type="GO" id="GO:0008889">
    <property type="term" value="F:glycerophosphodiester phosphodiesterase activity"/>
    <property type="evidence" value="ECO:0007669"/>
    <property type="project" value="UniProtKB-EC"/>
</dbReference>
<dbReference type="SUPFAM" id="SSF51695">
    <property type="entry name" value="PLC-like phosphodiesterases"/>
    <property type="match status" value="1"/>
</dbReference>
<evidence type="ECO:0000256" key="1">
    <source>
        <dbReference type="SAM" id="SignalP"/>
    </source>
</evidence>
<reference evidence="3 4" key="1">
    <citation type="submission" date="2017-03" db="EMBL/GenBank/DDBJ databases">
        <authorList>
            <person name="Afonso C.L."/>
            <person name="Miller P.J."/>
            <person name="Scott M.A."/>
            <person name="Spackman E."/>
            <person name="Goraichik I."/>
            <person name="Dimitrov K.M."/>
            <person name="Suarez D.L."/>
            <person name="Swayne D.E."/>
        </authorList>
    </citation>
    <scope>NUCLEOTIDE SEQUENCE [LARGE SCALE GENOMIC DNA]</scope>
    <source>
        <strain evidence="3">SB41UT1</strain>
    </source>
</reference>
<dbReference type="RefSeq" id="WP_087105732.1">
    <property type="nucleotide sequence ID" value="NZ_CBCSCN010000012.1"/>
</dbReference>
<dbReference type="EMBL" id="FWPT01000001">
    <property type="protein sequence ID" value="SMA31610.1"/>
    <property type="molecule type" value="Genomic_DNA"/>
</dbReference>
<dbReference type="AlphaFoldDB" id="A0A1X7AE79"/>
<dbReference type="OrthoDB" id="9795622at2"/>
<keyword evidence="3" id="KW-0378">Hydrolase</keyword>
<accession>A0A1X7AE79</accession>
<protein>
    <submittedName>
        <fullName evidence="3">Glycerophosphoryl diester phosphodiesterase</fullName>
        <ecNumber evidence="3">3.1.4.46</ecNumber>
    </submittedName>
</protein>
<evidence type="ECO:0000313" key="3">
    <source>
        <dbReference type="EMBL" id="SMA31610.1"/>
    </source>
</evidence>
<feature type="signal peptide" evidence="1">
    <location>
        <begin position="1"/>
        <end position="22"/>
    </location>
</feature>
<dbReference type="GO" id="GO:0006629">
    <property type="term" value="P:lipid metabolic process"/>
    <property type="evidence" value="ECO:0007669"/>
    <property type="project" value="InterPro"/>
</dbReference>
<dbReference type="InterPro" id="IPR017946">
    <property type="entry name" value="PLC-like_Pdiesterase_TIM-brl"/>
</dbReference>
<dbReference type="PANTHER" id="PTHR46211:SF14">
    <property type="entry name" value="GLYCEROPHOSPHODIESTER PHOSPHODIESTERASE"/>
    <property type="match status" value="1"/>
</dbReference>
<dbReference type="Proteomes" id="UP000196573">
    <property type="component" value="Unassembled WGS sequence"/>
</dbReference>
<evidence type="ECO:0000313" key="4">
    <source>
        <dbReference type="Proteomes" id="UP000196573"/>
    </source>
</evidence>
<organism evidence="3 4">
    <name type="scientific">Parendozoicomonas haliclonae</name>
    <dbReference type="NCBI Taxonomy" id="1960125"/>
    <lineage>
        <taxon>Bacteria</taxon>
        <taxon>Pseudomonadati</taxon>
        <taxon>Pseudomonadota</taxon>
        <taxon>Gammaproteobacteria</taxon>
        <taxon>Oceanospirillales</taxon>
        <taxon>Endozoicomonadaceae</taxon>
        <taxon>Parendozoicomonas</taxon>
    </lineage>
</organism>
<feature type="domain" description="GP-PDE" evidence="2">
    <location>
        <begin position="32"/>
        <end position="278"/>
    </location>
</feature>
<dbReference type="PANTHER" id="PTHR46211">
    <property type="entry name" value="GLYCEROPHOSPHORYL DIESTER PHOSPHODIESTERASE"/>
    <property type="match status" value="1"/>
</dbReference>
<dbReference type="EC" id="3.1.4.46" evidence="3"/>
<sequence length="284" mass="31357">MIKVIKASLVSVVLFFAQGAWAETTSFDCPCPHNLAHRGASGLFPQATAVAFDEAIVRGADVLEMDVQVTADGQLLVHHDDNFKATAGVNQKVADMTLTDIRALDAGHEFSTDGGKTYPWRGQGLQFLTLEDVALRYPEFRLNVEMKPNNTQVAELMVAEIERLELTDRIVVASFNKKPMKRFREIVQGSVPTSAFSTEISDAAAGWFFGFGRFVKPKYEAAQVPLAIASKPFVSFLQSKNVKVHIWTTNSRKDIERALDMGADGVIGDYPALTTQILYERGLR</sequence>
<dbReference type="InterPro" id="IPR030395">
    <property type="entry name" value="GP_PDE_dom"/>
</dbReference>
<evidence type="ECO:0000259" key="2">
    <source>
        <dbReference type="PROSITE" id="PS51704"/>
    </source>
</evidence>
<feature type="chain" id="PRO_5013095379" evidence="1">
    <location>
        <begin position="23"/>
        <end position="284"/>
    </location>
</feature>
<proteinExistence type="predicted"/>
<keyword evidence="1" id="KW-0732">Signal</keyword>
<dbReference type="PROSITE" id="PS51704">
    <property type="entry name" value="GP_PDE"/>
    <property type="match status" value="1"/>
</dbReference>
<dbReference type="Gene3D" id="3.20.20.190">
    <property type="entry name" value="Phosphatidylinositol (PI) phosphodiesterase"/>
    <property type="match status" value="1"/>
</dbReference>
<keyword evidence="4" id="KW-1185">Reference proteome</keyword>